<keyword evidence="2" id="KW-1185">Reference proteome</keyword>
<evidence type="ECO:0000313" key="2">
    <source>
        <dbReference type="Proteomes" id="UP000551616"/>
    </source>
</evidence>
<accession>A0A7V9A664</accession>
<proteinExistence type="predicted"/>
<sequence>MHVSVDFDLAMLRRELSRGAANGLVAPLFSKVERSKRGKRSHLHFLWHDDPDKAKFRSVLVMLLNKQGVESKSLRLSISRIKSKRAVFRYFSKSFSNFATEKRKTFTVGNFYTKPAKELASRTPKQIWDSKINHIAMDPLALEAIRNGLVDRKNLADPRWLSFWKRVGRKSIEGVIVQEFGDEGNFS</sequence>
<name>A0A7V9A664_9BACT</name>
<evidence type="ECO:0000313" key="1">
    <source>
        <dbReference type="EMBL" id="MBA2114065.1"/>
    </source>
</evidence>
<dbReference type="AlphaFoldDB" id="A0A7V9A664"/>
<dbReference type="EMBL" id="JABRWO010000003">
    <property type="protein sequence ID" value="MBA2114065.1"/>
    <property type="molecule type" value="Genomic_DNA"/>
</dbReference>
<protein>
    <submittedName>
        <fullName evidence="1">Uncharacterized protein</fullName>
    </submittedName>
</protein>
<organism evidence="1 2">
    <name type="scientific">Bremerella alba</name>
    <dbReference type="NCBI Taxonomy" id="980252"/>
    <lineage>
        <taxon>Bacteria</taxon>
        <taxon>Pseudomonadati</taxon>
        <taxon>Planctomycetota</taxon>
        <taxon>Planctomycetia</taxon>
        <taxon>Pirellulales</taxon>
        <taxon>Pirellulaceae</taxon>
        <taxon>Bremerella</taxon>
    </lineage>
</organism>
<dbReference type="Proteomes" id="UP000551616">
    <property type="component" value="Unassembled WGS sequence"/>
</dbReference>
<reference evidence="1 2" key="1">
    <citation type="submission" date="2020-05" db="EMBL/GenBank/DDBJ databases">
        <title>Bremerella alba sp. nov., a novel planctomycete isolated from the surface of the macroalga Fucus spiralis.</title>
        <authorList>
            <person name="Godinho O."/>
            <person name="Botelho R."/>
            <person name="Albuquerque L."/>
            <person name="Wiegand S."/>
            <person name="Da Costa M.S."/>
            <person name="Lobo-Da-Cunha A."/>
            <person name="Jogler C."/>
            <person name="Lage O.M."/>
        </authorList>
    </citation>
    <scope>NUCLEOTIDE SEQUENCE [LARGE SCALE GENOMIC DNA]</scope>
    <source>
        <strain evidence="1 2">FF15</strain>
    </source>
</reference>
<comment type="caution">
    <text evidence="1">The sequence shown here is derived from an EMBL/GenBank/DDBJ whole genome shotgun (WGS) entry which is preliminary data.</text>
</comment>
<gene>
    <name evidence="1" type="ORF">HOV93_12210</name>
</gene>